<evidence type="ECO:0000256" key="1">
    <source>
        <dbReference type="SAM" id="MobiDB-lite"/>
    </source>
</evidence>
<dbReference type="Proteomes" id="UP000693970">
    <property type="component" value="Unassembled WGS sequence"/>
</dbReference>
<evidence type="ECO:0000313" key="3">
    <source>
        <dbReference type="Proteomes" id="UP000693970"/>
    </source>
</evidence>
<feature type="compositionally biased region" description="Polar residues" evidence="1">
    <location>
        <begin position="14"/>
        <end position="43"/>
    </location>
</feature>
<reference evidence="2" key="1">
    <citation type="journal article" date="2021" name="Sci. Rep.">
        <title>Diploid genomic architecture of Nitzschia inconspicua, an elite biomass production diatom.</title>
        <authorList>
            <person name="Oliver A."/>
            <person name="Podell S."/>
            <person name="Pinowska A."/>
            <person name="Traller J.C."/>
            <person name="Smith S.R."/>
            <person name="McClure R."/>
            <person name="Beliaev A."/>
            <person name="Bohutskyi P."/>
            <person name="Hill E.A."/>
            <person name="Rabines A."/>
            <person name="Zheng H."/>
            <person name="Allen L.Z."/>
            <person name="Kuo A."/>
            <person name="Grigoriev I.V."/>
            <person name="Allen A.E."/>
            <person name="Hazlebeck D."/>
            <person name="Allen E.E."/>
        </authorList>
    </citation>
    <scope>NUCLEOTIDE SEQUENCE</scope>
    <source>
        <strain evidence="2">Hildebrandi</strain>
    </source>
</reference>
<protein>
    <submittedName>
        <fullName evidence="2">Uncharacterized protein</fullName>
    </submittedName>
</protein>
<keyword evidence="3" id="KW-1185">Reference proteome</keyword>
<proteinExistence type="predicted"/>
<reference evidence="2" key="2">
    <citation type="submission" date="2021-04" db="EMBL/GenBank/DDBJ databases">
        <authorList>
            <person name="Podell S."/>
        </authorList>
    </citation>
    <scope>NUCLEOTIDE SEQUENCE</scope>
    <source>
        <strain evidence="2">Hildebrandi</strain>
    </source>
</reference>
<comment type="caution">
    <text evidence="2">The sequence shown here is derived from an EMBL/GenBank/DDBJ whole genome shotgun (WGS) entry which is preliminary data.</text>
</comment>
<sequence>MTNNKKKYIPPHLRSNSKTTSQCWEKTLDSPSTARAPSRKQGSTPSVLFFGDSFVRLFGLIDNPNIKVRAFKGASAKGIGRDGNSNRTEIFQQVQQLQPERVVLCFGNVDVHLSYYYTKYGTDGPTIDLRAVAQKYVEFAATLPVNRVHIVGVYPSPLSEEHVVPSLRAYHAISHDTMVSQEDICIHNRQRRVQNFNQMLQQECEKTSVAFDSAFSEMVDCRTNALKPTFQDVSLYNIHVVWETTILVWLQRWQWLRKHTPRDFEEKIQGTLKEYLRTKPWAITTHPAANIGVGEAFDVTRTET</sequence>
<dbReference type="AlphaFoldDB" id="A0A9K3M203"/>
<evidence type="ECO:0000313" key="2">
    <source>
        <dbReference type="EMBL" id="KAG7372467.1"/>
    </source>
</evidence>
<feature type="region of interest" description="Disordered" evidence="1">
    <location>
        <begin position="1"/>
        <end position="43"/>
    </location>
</feature>
<organism evidence="2 3">
    <name type="scientific">Nitzschia inconspicua</name>
    <dbReference type="NCBI Taxonomy" id="303405"/>
    <lineage>
        <taxon>Eukaryota</taxon>
        <taxon>Sar</taxon>
        <taxon>Stramenopiles</taxon>
        <taxon>Ochrophyta</taxon>
        <taxon>Bacillariophyta</taxon>
        <taxon>Bacillariophyceae</taxon>
        <taxon>Bacillariophycidae</taxon>
        <taxon>Bacillariales</taxon>
        <taxon>Bacillariaceae</taxon>
        <taxon>Nitzschia</taxon>
    </lineage>
</organism>
<dbReference type="EMBL" id="JAGRRH010000003">
    <property type="protein sequence ID" value="KAG7372467.1"/>
    <property type="molecule type" value="Genomic_DNA"/>
</dbReference>
<gene>
    <name evidence="2" type="ORF">IV203_018610</name>
</gene>
<name>A0A9K3M203_9STRA</name>
<dbReference type="OrthoDB" id="3153298at2759"/>
<accession>A0A9K3M203</accession>